<dbReference type="EMBL" id="UINC01065781">
    <property type="protein sequence ID" value="SVB95797.1"/>
    <property type="molecule type" value="Genomic_DNA"/>
</dbReference>
<reference evidence="2" key="1">
    <citation type="submission" date="2018-05" db="EMBL/GenBank/DDBJ databases">
        <authorList>
            <person name="Lanie J.A."/>
            <person name="Ng W.-L."/>
            <person name="Kazmierczak K.M."/>
            <person name="Andrzejewski T.M."/>
            <person name="Davidsen T.M."/>
            <person name="Wayne K.J."/>
            <person name="Tettelin H."/>
            <person name="Glass J.I."/>
            <person name="Rusch D."/>
            <person name="Podicherti R."/>
            <person name="Tsui H.-C.T."/>
            <person name="Winkler M.E."/>
        </authorList>
    </citation>
    <scope>NUCLEOTIDE SEQUENCE</scope>
</reference>
<organism evidence="2">
    <name type="scientific">marine metagenome</name>
    <dbReference type="NCBI Taxonomy" id="408172"/>
    <lineage>
        <taxon>unclassified sequences</taxon>
        <taxon>metagenomes</taxon>
        <taxon>ecological metagenomes</taxon>
    </lineage>
</organism>
<evidence type="ECO:0000259" key="1">
    <source>
        <dbReference type="Pfam" id="PF13452"/>
    </source>
</evidence>
<dbReference type="SUPFAM" id="SSF54637">
    <property type="entry name" value="Thioesterase/thiol ester dehydrase-isomerase"/>
    <property type="match status" value="1"/>
</dbReference>
<evidence type="ECO:0000313" key="2">
    <source>
        <dbReference type="EMBL" id="SVB95797.1"/>
    </source>
</evidence>
<gene>
    <name evidence="2" type="ORF">METZ01_LOCUS248651</name>
</gene>
<proteinExistence type="predicted"/>
<dbReference type="Pfam" id="PF13452">
    <property type="entry name" value="FAS1_DH_region"/>
    <property type="match status" value="1"/>
</dbReference>
<sequence>MGDSNPIYFDPAFAKMIGHDDLVAPLTLVCESEQFKEFCGDTSILSERTYFMGYWYDWL</sequence>
<dbReference type="InterPro" id="IPR029069">
    <property type="entry name" value="HotDog_dom_sf"/>
</dbReference>
<dbReference type="InterPro" id="IPR039569">
    <property type="entry name" value="FAS1-like_DH_region"/>
</dbReference>
<feature type="domain" description="FAS1-like dehydratase" evidence="1">
    <location>
        <begin position="1"/>
        <end position="30"/>
    </location>
</feature>
<dbReference type="AlphaFoldDB" id="A0A382I986"/>
<feature type="non-terminal residue" evidence="2">
    <location>
        <position position="59"/>
    </location>
</feature>
<accession>A0A382I986</accession>
<dbReference type="Gene3D" id="3.10.129.10">
    <property type="entry name" value="Hotdog Thioesterase"/>
    <property type="match status" value="1"/>
</dbReference>
<name>A0A382I986_9ZZZZ</name>
<protein>
    <recommendedName>
        <fullName evidence="1">FAS1-like dehydratase domain-containing protein</fullName>
    </recommendedName>
</protein>